<dbReference type="EMBL" id="GBXM01106741">
    <property type="protein sequence ID" value="JAH01836.1"/>
    <property type="molecule type" value="Transcribed_RNA"/>
</dbReference>
<accession>A0A0E9PB10</accession>
<evidence type="ECO:0000313" key="1">
    <source>
        <dbReference type="EMBL" id="JAH01836.1"/>
    </source>
</evidence>
<organism evidence="1">
    <name type="scientific">Anguilla anguilla</name>
    <name type="common">European freshwater eel</name>
    <name type="synonym">Muraena anguilla</name>
    <dbReference type="NCBI Taxonomy" id="7936"/>
    <lineage>
        <taxon>Eukaryota</taxon>
        <taxon>Metazoa</taxon>
        <taxon>Chordata</taxon>
        <taxon>Craniata</taxon>
        <taxon>Vertebrata</taxon>
        <taxon>Euteleostomi</taxon>
        <taxon>Actinopterygii</taxon>
        <taxon>Neopterygii</taxon>
        <taxon>Teleostei</taxon>
        <taxon>Anguilliformes</taxon>
        <taxon>Anguillidae</taxon>
        <taxon>Anguilla</taxon>
    </lineage>
</organism>
<name>A0A0E9PB10_ANGAN</name>
<reference evidence="1" key="2">
    <citation type="journal article" date="2015" name="Fish Shellfish Immunol.">
        <title>Early steps in the European eel (Anguilla anguilla)-Vibrio vulnificus interaction in the gills: Role of the RtxA13 toxin.</title>
        <authorList>
            <person name="Callol A."/>
            <person name="Pajuelo D."/>
            <person name="Ebbesson L."/>
            <person name="Teles M."/>
            <person name="MacKenzie S."/>
            <person name="Amaro C."/>
        </authorList>
    </citation>
    <scope>NUCLEOTIDE SEQUENCE</scope>
</reference>
<sequence>MFGVLYINSRRSCSNIG</sequence>
<reference evidence="1" key="1">
    <citation type="submission" date="2014-11" db="EMBL/GenBank/DDBJ databases">
        <authorList>
            <person name="Amaro Gonzalez C."/>
        </authorList>
    </citation>
    <scope>NUCLEOTIDE SEQUENCE</scope>
</reference>
<proteinExistence type="predicted"/>
<protein>
    <submittedName>
        <fullName evidence="1">Uncharacterized protein</fullName>
    </submittedName>
</protein>
<dbReference type="AlphaFoldDB" id="A0A0E9PB10"/>